<dbReference type="AlphaFoldDB" id="A0A834TS32"/>
<keyword evidence="5" id="KW-0539">Nucleus</keyword>
<dbReference type="PROSITE" id="PS50863">
    <property type="entry name" value="B3"/>
    <property type="match status" value="3"/>
</dbReference>
<accession>A0A834TS32</accession>
<keyword evidence="2" id="KW-0805">Transcription regulation</keyword>
<keyword evidence="4" id="KW-0804">Transcription</keyword>
<evidence type="ECO:0000256" key="1">
    <source>
        <dbReference type="ARBA" id="ARBA00004123"/>
    </source>
</evidence>
<feature type="compositionally biased region" description="Basic and acidic residues" evidence="6">
    <location>
        <begin position="518"/>
        <end position="561"/>
    </location>
</feature>
<organism evidence="8 9">
    <name type="scientific">Senna tora</name>
    <dbReference type="NCBI Taxonomy" id="362788"/>
    <lineage>
        <taxon>Eukaryota</taxon>
        <taxon>Viridiplantae</taxon>
        <taxon>Streptophyta</taxon>
        <taxon>Embryophyta</taxon>
        <taxon>Tracheophyta</taxon>
        <taxon>Spermatophyta</taxon>
        <taxon>Magnoliopsida</taxon>
        <taxon>eudicotyledons</taxon>
        <taxon>Gunneridae</taxon>
        <taxon>Pentapetalae</taxon>
        <taxon>rosids</taxon>
        <taxon>fabids</taxon>
        <taxon>Fabales</taxon>
        <taxon>Fabaceae</taxon>
        <taxon>Caesalpinioideae</taxon>
        <taxon>Cassia clade</taxon>
        <taxon>Senna</taxon>
    </lineage>
</organism>
<feature type="domain" description="TF-B3" evidence="7">
    <location>
        <begin position="606"/>
        <end position="706"/>
    </location>
</feature>
<dbReference type="EMBL" id="JAAIUW010000006">
    <property type="protein sequence ID" value="KAF7825911.1"/>
    <property type="molecule type" value="Genomic_DNA"/>
</dbReference>
<evidence type="ECO:0000256" key="6">
    <source>
        <dbReference type="SAM" id="MobiDB-lite"/>
    </source>
</evidence>
<feature type="domain" description="TF-B3" evidence="7">
    <location>
        <begin position="22"/>
        <end position="116"/>
    </location>
</feature>
<reference evidence="8" key="1">
    <citation type="submission" date="2020-09" db="EMBL/GenBank/DDBJ databases">
        <title>Genome-Enabled Discovery of Anthraquinone Biosynthesis in Senna tora.</title>
        <authorList>
            <person name="Kang S.-H."/>
            <person name="Pandey R.P."/>
            <person name="Lee C.-M."/>
            <person name="Sim J.-S."/>
            <person name="Jeong J.-T."/>
            <person name="Choi B.-S."/>
            <person name="Jung M."/>
            <person name="Ginzburg D."/>
            <person name="Zhao K."/>
            <person name="Won S.Y."/>
            <person name="Oh T.-J."/>
            <person name="Yu Y."/>
            <person name="Kim N.-H."/>
            <person name="Lee O.R."/>
            <person name="Lee T.-H."/>
            <person name="Bashyal P."/>
            <person name="Kim T.-S."/>
            <person name="Lee W.-H."/>
            <person name="Kawkins C."/>
            <person name="Kim C.-K."/>
            <person name="Kim J.S."/>
            <person name="Ahn B.O."/>
            <person name="Rhee S.Y."/>
            <person name="Sohng J.K."/>
        </authorList>
    </citation>
    <scope>NUCLEOTIDE SEQUENCE</scope>
    <source>
        <tissue evidence="8">Leaf</tissue>
    </source>
</reference>
<evidence type="ECO:0000256" key="3">
    <source>
        <dbReference type="ARBA" id="ARBA00023125"/>
    </source>
</evidence>
<evidence type="ECO:0000256" key="5">
    <source>
        <dbReference type="ARBA" id="ARBA00023242"/>
    </source>
</evidence>
<proteinExistence type="predicted"/>
<comment type="caution">
    <text evidence="8">The sequence shown here is derived from an EMBL/GenBank/DDBJ whole genome shotgun (WGS) entry which is preliminary data.</text>
</comment>
<sequence length="706" mass="81489">MSLCSHRRNLVSKSPILRKSIMHSFFTMLIEDYTTQLPIPFPFSYRVRGVIPKKVTLKASSNSSWWVDIEEEDDKGLYFKRGWNTFLEDNGLEIGEFIMFKYDGNSTFKVKMFAKYACEKERIPLMFSYRFGSVIPKKVTLKVSSNKSWRVDIEEEDDKELYFKRGWTTFVKDNGLEIGDFIVFKYDGNSTFKVKMYGKSGCEKVQTGTNLINCFGAADADMENHKERKRPIPQESRRERNPIGENRLKWKLDHEINKEKKDSDDRGHIDHINKRTAQKEADEEGTSNVIINSPDERNPVGENRLKRKLAHDINKEKKDSDDHGHIDHINKRIAQKEADEEGTNNVIINEPGERNPMGENRLKWKLDHEINKEKKDSDDRGHIDHINKRTAQKEADEEGTSNVIINAPDERNPVGENRLKRKLAHDINKEKKDSDDHGHIDHINKRTAQKEADEEGTNNAIINEPGERNSVGENRLKRKLDHDINKEKEDSDDHGHIDHINKRTAQKEAENNVIINEPDERNPIGENGLKGKLDHEINKEKEDSDDHGHIDHINKRTAQKEADEEGTNNVTINEPDDRIRKTDVHEKSMQHKAFDGGSKLDSKNPSFQVLLTHAYAEKGVLCMPTEFFKQHMANKKQKAKIETVEGSWTVTVVPHMKRTCTFARISAGWTDCVRGNQFKTGDTLLFELINGSNSNCPKFRVRKLRN</sequence>
<feature type="compositionally biased region" description="Basic and acidic residues" evidence="6">
    <location>
        <begin position="480"/>
        <end position="510"/>
    </location>
</feature>
<dbReference type="CDD" id="cd10017">
    <property type="entry name" value="B3_DNA"/>
    <property type="match status" value="3"/>
</dbReference>
<evidence type="ECO:0000259" key="7">
    <source>
        <dbReference type="PROSITE" id="PS50863"/>
    </source>
</evidence>
<name>A0A834TS32_9FABA</name>
<dbReference type="OrthoDB" id="1666376at2759"/>
<dbReference type="Proteomes" id="UP000634136">
    <property type="component" value="Unassembled WGS sequence"/>
</dbReference>
<feature type="compositionally biased region" description="Basic and acidic residues" evidence="6">
    <location>
        <begin position="259"/>
        <end position="280"/>
    </location>
</feature>
<dbReference type="GO" id="GO:0005634">
    <property type="term" value="C:nucleus"/>
    <property type="evidence" value="ECO:0007669"/>
    <property type="project" value="UniProtKB-SubCell"/>
</dbReference>
<dbReference type="PANTHER" id="PTHR31920:SF135">
    <property type="entry name" value="B3 DOMAIN-CONTAINING PROTEIN OS03G0621600-RELATED"/>
    <property type="match status" value="1"/>
</dbReference>
<feature type="compositionally biased region" description="Basic and acidic residues" evidence="6">
    <location>
        <begin position="373"/>
        <end position="394"/>
    </location>
</feature>
<evidence type="ECO:0000313" key="8">
    <source>
        <dbReference type="EMBL" id="KAF7825911.1"/>
    </source>
</evidence>
<dbReference type="SMART" id="SM01019">
    <property type="entry name" value="B3"/>
    <property type="match status" value="3"/>
</dbReference>
<dbReference type="PANTHER" id="PTHR31920">
    <property type="entry name" value="B3 DOMAIN-CONTAINING"/>
    <property type="match status" value="1"/>
</dbReference>
<dbReference type="Pfam" id="PF02362">
    <property type="entry name" value="B3"/>
    <property type="match status" value="3"/>
</dbReference>
<dbReference type="GO" id="GO:0003677">
    <property type="term" value="F:DNA binding"/>
    <property type="evidence" value="ECO:0007669"/>
    <property type="project" value="UniProtKB-KW"/>
</dbReference>
<evidence type="ECO:0000256" key="2">
    <source>
        <dbReference type="ARBA" id="ARBA00023015"/>
    </source>
</evidence>
<dbReference type="InterPro" id="IPR003340">
    <property type="entry name" value="B3_DNA-bd"/>
</dbReference>
<dbReference type="InterPro" id="IPR015300">
    <property type="entry name" value="DNA-bd_pseudobarrel_sf"/>
</dbReference>
<protein>
    <submittedName>
        <fullName evidence="8">Putative B3 domain-containing protein</fullName>
    </submittedName>
</protein>
<feature type="region of interest" description="Disordered" evidence="6">
    <location>
        <begin position="259"/>
        <end position="301"/>
    </location>
</feature>
<feature type="region of interest" description="Disordered" evidence="6">
    <location>
        <begin position="373"/>
        <end position="576"/>
    </location>
</feature>
<dbReference type="Gene3D" id="2.40.330.10">
    <property type="entry name" value="DNA-binding pseudobarrel domain"/>
    <property type="match status" value="3"/>
</dbReference>
<gene>
    <name evidence="8" type="ORF">G2W53_017075</name>
</gene>
<evidence type="ECO:0000313" key="9">
    <source>
        <dbReference type="Proteomes" id="UP000634136"/>
    </source>
</evidence>
<feature type="compositionally biased region" description="Basic and acidic residues" evidence="6">
    <location>
        <begin position="424"/>
        <end position="451"/>
    </location>
</feature>
<dbReference type="SUPFAM" id="SSF101936">
    <property type="entry name" value="DNA-binding pseudobarrel domain"/>
    <property type="match status" value="3"/>
</dbReference>
<evidence type="ECO:0000256" key="4">
    <source>
        <dbReference type="ARBA" id="ARBA00023163"/>
    </source>
</evidence>
<feature type="domain" description="TF-B3" evidence="7">
    <location>
        <begin position="123"/>
        <end position="200"/>
    </location>
</feature>
<dbReference type="InterPro" id="IPR050655">
    <property type="entry name" value="Plant_B3_domain"/>
</dbReference>
<keyword evidence="3" id="KW-0238">DNA-binding</keyword>
<keyword evidence="9" id="KW-1185">Reference proteome</keyword>
<comment type="subcellular location">
    <subcellularLocation>
        <location evidence="1">Nucleus</location>
    </subcellularLocation>
</comment>
<feature type="region of interest" description="Disordered" evidence="6">
    <location>
        <begin position="223"/>
        <end position="246"/>
    </location>
</feature>